<name>A0ABP9SHF8_9ACTN</name>
<proteinExistence type="predicted"/>
<evidence type="ECO:0000259" key="1">
    <source>
        <dbReference type="Pfam" id="PF13026"/>
    </source>
</evidence>
<dbReference type="InterPro" id="IPR024981">
    <property type="entry name" value="DUF3887"/>
</dbReference>
<organism evidence="2 3">
    <name type="scientific">Rugosimonospora acidiphila</name>
    <dbReference type="NCBI Taxonomy" id="556531"/>
    <lineage>
        <taxon>Bacteria</taxon>
        <taxon>Bacillati</taxon>
        <taxon>Actinomycetota</taxon>
        <taxon>Actinomycetes</taxon>
        <taxon>Micromonosporales</taxon>
        <taxon>Micromonosporaceae</taxon>
        <taxon>Rugosimonospora</taxon>
    </lineage>
</organism>
<keyword evidence="3" id="KW-1185">Reference proteome</keyword>
<gene>
    <name evidence="2" type="ORF">GCM10023322_65240</name>
</gene>
<feature type="domain" description="DUF3887" evidence="1">
    <location>
        <begin position="115"/>
        <end position="198"/>
    </location>
</feature>
<comment type="caution">
    <text evidence="2">The sequence shown here is derived from an EMBL/GenBank/DDBJ whole genome shotgun (WGS) entry which is preliminary data.</text>
</comment>
<evidence type="ECO:0000313" key="3">
    <source>
        <dbReference type="Proteomes" id="UP001501570"/>
    </source>
</evidence>
<sequence length="206" mass="21956">MNGAVIDPATPASQGEAAGREFVRDLLASPGARRPLDTIAMMQGAAQSLSEGLRDAVERARSSGSSWADVGRVLGTTRQAAFQRFGRPTDPRTGRPMAENVLPGAADRAVGLFCDLVAARWHSAHRDFDERVAGRLDAPRLAAAWAALIGRVGPYERMGTPMVYPAGDLTSVDVPLFFEAGERIGRVSYDRHGKVAGLFFLPPGLA</sequence>
<accession>A0ABP9SHF8</accession>
<dbReference type="Pfam" id="PF13026">
    <property type="entry name" value="DUF3887"/>
    <property type="match status" value="1"/>
</dbReference>
<dbReference type="EMBL" id="BAABJQ010000026">
    <property type="protein sequence ID" value="GAA5196401.1"/>
    <property type="molecule type" value="Genomic_DNA"/>
</dbReference>
<dbReference type="Proteomes" id="UP001501570">
    <property type="component" value="Unassembled WGS sequence"/>
</dbReference>
<dbReference type="RefSeq" id="WP_345636163.1">
    <property type="nucleotide sequence ID" value="NZ_BAABJQ010000026.1"/>
</dbReference>
<evidence type="ECO:0000313" key="2">
    <source>
        <dbReference type="EMBL" id="GAA5196401.1"/>
    </source>
</evidence>
<reference evidence="3" key="1">
    <citation type="journal article" date="2019" name="Int. J. Syst. Evol. Microbiol.">
        <title>The Global Catalogue of Microorganisms (GCM) 10K type strain sequencing project: providing services to taxonomists for standard genome sequencing and annotation.</title>
        <authorList>
            <consortium name="The Broad Institute Genomics Platform"/>
            <consortium name="The Broad Institute Genome Sequencing Center for Infectious Disease"/>
            <person name="Wu L."/>
            <person name="Ma J."/>
        </authorList>
    </citation>
    <scope>NUCLEOTIDE SEQUENCE [LARGE SCALE GENOMIC DNA]</scope>
    <source>
        <strain evidence="3">JCM 18304</strain>
    </source>
</reference>
<protein>
    <recommendedName>
        <fullName evidence="1">DUF3887 domain-containing protein</fullName>
    </recommendedName>
</protein>